<accession>A0AA49X4F1</accession>
<reference evidence="1" key="1">
    <citation type="submission" date="2023-04" db="EMBL/GenBank/DDBJ databases">
        <title>The human skin virome in hidradenitis suppurativa patients.</title>
        <authorList>
            <person name="Jansen D."/>
        </authorList>
    </citation>
    <scope>NUCLEOTIDE SEQUENCE</scope>
    <source>
        <strain evidence="1">VC4_HSPhageA</strain>
    </source>
</reference>
<proteinExistence type="predicted"/>
<protein>
    <submittedName>
        <fullName evidence="1">Uncharacterized protein</fullName>
    </submittedName>
</protein>
<evidence type="ECO:0000313" key="1">
    <source>
        <dbReference type="EMBL" id="WLJ26255.1"/>
    </source>
</evidence>
<dbReference type="EMBL" id="OQ890324">
    <property type="protein sequence ID" value="WLJ26255.1"/>
    <property type="molecule type" value="Genomic_DNA"/>
</dbReference>
<sequence>MSGTLGWIIFIHHLRVTLAISLTLSNCLTRY</sequence>
<organism evidence="1">
    <name type="scientific">Firmicutes phage HS16</name>
    <dbReference type="NCBI Taxonomy" id="3056394"/>
    <lineage>
        <taxon>Viruses</taxon>
    </lineage>
</organism>
<name>A0AA49X4F1_9VIRU</name>